<dbReference type="InterPro" id="IPR001818">
    <property type="entry name" value="Pept_M10_metallopeptidase"/>
</dbReference>
<evidence type="ECO:0000259" key="6">
    <source>
        <dbReference type="Pfam" id="PF00413"/>
    </source>
</evidence>
<dbReference type="GO" id="GO:0004222">
    <property type="term" value="F:metalloendopeptidase activity"/>
    <property type="evidence" value="ECO:0007669"/>
    <property type="project" value="InterPro"/>
</dbReference>
<name>A0A316TBX7_9ACTN</name>
<dbReference type="Proteomes" id="UP000245507">
    <property type="component" value="Unassembled WGS sequence"/>
</dbReference>
<dbReference type="GO" id="GO:0031012">
    <property type="term" value="C:extracellular matrix"/>
    <property type="evidence" value="ECO:0007669"/>
    <property type="project" value="InterPro"/>
</dbReference>
<dbReference type="InterPro" id="IPR024079">
    <property type="entry name" value="MetalloPept_cat_dom_sf"/>
</dbReference>
<evidence type="ECO:0000313" key="8">
    <source>
        <dbReference type="Proteomes" id="UP000245507"/>
    </source>
</evidence>
<protein>
    <recommendedName>
        <fullName evidence="6">Peptidase M10 metallopeptidase domain-containing protein</fullName>
    </recommendedName>
</protein>
<dbReference type="SUPFAM" id="SSF55486">
    <property type="entry name" value="Metalloproteases ('zincins'), catalytic domain"/>
    <property type="match status" value="1"/>
</dbReference>
<evidence type="ECO:0000256" key="2">
    <source>
        <dbReference type="ARBA" id="ARBA00022723"/>
    </source>
</evidence>
<keyword evidence="1" id="KW-0645">Protease</keyword>
<dbReference type="AlphaFoldDB" id="A0A316TBX7"/>
<keyword evidence="8" id="KW-1185">Reference proteome</keyword>
<proteinExistence type="predicted"/>
<accession>A0A316TBX7</accession>
<comment type="caution">
    <text evidence="7">The sequence shown here is derived from an EMBL/GenBank/DDBJ whole genome shotgun (WGS) entry which is preliminary data.</text>
</comment>
<evidence type="ECO:0000256" key="5">
    <source>
        <dbReference type="SAM" id="MobiDB-lite"/>
    </source>
</evidence>
<feature type="domain" description="Peptidase M10 metallopeptidase" evidence="6">
    <location>
        <begin position="145"/>
        <end position="178"/>
    </location>
</feature>
<keyword evidence="3" id="KW-0378">Hydrolase</keyword>
<dbReference type="EMBL" id="QGDD01000008">
    <property type="protein sequence ID" value="PWN01817.1"/>
    <property type="molecule type" value="Genomic_DNA"/>
</dbReference>
<evidence type="ECO:0000256" key="3">
    <source>
        <dbReference type="ARBA" id="ARBA00022801"/>
    </source>
</evidence>
<dbReference type="GO" id="GO:0008270">
    <property type="term" value="F:zinc ion binding"/>
    <property type="evidence" value="ECO:0007669"/>
    <property type="project" value="InterPro"/>
</dbReference>
<evidence type="ECO:0000256" key="1">
    <source>
        <dbReference type="ARBA" id="ARBA00022670"/>
    </source>
</evidence>
<keyword evidence="4" id="KW-0862">Zinc</keyword>
<reference evidence="7 8" key="1">
    <citation type="submission" date="2018-05" db="EMBL/GenBank/DDBJ databases">
        <title>Nocardioides silvaticus genome.</title>
        <authorList>
            <person name="Li C."/>
            <person name="Wang G."/>
        </authorList>
    </citation>
    <scope>NUCLEOTIDE SEQUENCE [LARGE SCALE GENOMIC DNA]</scope>
    <source>
        <strain evidence="7 8">CCTCC AB 2018079</strain>
    </source>
</reference>
<organism evidence="7 8">
    <name type="scientific">Nocardioides silvaticus</name>
    <dbReference type="NCBI Taxonomy" id="2201891"/>
    <lineage>
        <taxon>Bacteria</taxon>
        <taxon>Bacillati</taxon>
        <taxon>Actinomycetota</taxon>
        <taxon>Actinomycetes</taxon>
        <taxon>Propionibacteriales</taxon>
        <taxon>Nocardioidaceae</taxon>
        <taxon>Nocardioides</taxon>
    </lineage>
</organism>
<dbReference type="Gene3D" id="3.40.390.10">
    <property type="entry name" value="Collagenase (Catalytic Domain)"/>
    <property type="match status" value="1"/>
</dbReference>
<dbReference type="Pfam" id="PF00413">
    <property type="entry name" value="Peptidase_M10"/>
    <property type="match status" value="1"/>
</dbReference>
<evidence type="ECO:0000313" key="7">
    <source>
        <dbReference type="EMBL" id="PWN01817.1"/>
    </source>
</evidence>
<keyword evidence="2" id="KW-0479">Metal-binding</keyword>
<feature type="region of interest" description="Disordered" evidence="5">
    <location>
        <begin position="1"/>
        <end position="45"/>
    </location>
</feature>
<gene>
    <name evidence="7" type="ORF">DJ010_17480</name>
</gene>
<evidence type="ECO:0000256" key="4">
    <source>
        <dbReference type="ARBA" id="ARBA00022833"/>
    </source>
</evidence>
<dbReference type="GO" id="GO:0006508">
    <property type="term" value="P:proteolysis"/>
    <property type="evidence" value="ECO:0007669"/>
    <property type="project" value="UniProtKB-KW"/>
</dbReference>
<sequence length="533" mass="57679">MLAAVQPTARSAEPTPTSPPVATADPGPHDVDLGRDAVLPPAPPGKARVRIRKYPGKVIRYWANVPKSYRWAVKEAAAAWNRTGLDMTFKPSSRARSDLTIEVDNIGFEGGLATLGYAPRRYRWVKLSPGMMGPGGFGGGMSLDERRVYTMHIAAHELGHTLGLDHRSVQCGLMGPILWIGDCKAWTAEPGYFHCQVVDATDLGRAVRLYGGRRTLAPESCPLDKLPPPLSDVTIEGSGPTGGPARISWVPPAGASPGTEVQVLRRAGTSCEFVGVGNGTAPGRFPAAVNVTRLPLDSSPYTFPGDGDFCFGVRTVNTSGAGAGPVKKALTLQALPPSEPDATSVLHTVEGYYRLTLGATLPEGQDLLALVRPTGQCAPLTWPTEEDPDDHYASFFDDAYEIWDEDVDQACVTVYAIDGRGRISPGVQLQAAAAPTPSKPDLRDVQLRPDDEEIRFHTTAPDPSRFELVAVVAETCHPTWDEDLRWDSDVPWYDEESGWWRAWYDSYDVSDPCLSLFVRNADDVYSAGATVRP</sequence>